<dbReference type="NCBIfam" id="TIGR00756">
    <property type="entry name" value="PPR"/>
    <property type="match status" value="2"/>
</dbReference>
<dbReference type="GO" id="GO:0010019">
    <property type="term" value="P:chloroplast-nucleus signaling pathway"/>
    <property type="evidence" value="ECO:0007669"/>
    <property type="project" value="TreeGrafter"/>
</dbReference>
<dbReference type="PROSITE" id="PS51375">
    <property type="entry name" value="PPR"/>
    <property type="match status" value="1"/>
</dbReference>
<name>A0A803N3D0_CHEQI</name>
<dbReference type="GO" id="GO:0031930">
    <property type="term" value="P:mitochondria-nucleus signaling pathway"/>
    <property type="evidence" value="ECO:0007669"/>
    <property type="project" value="TreeGrafter"/>
</dbReference>
<dbReference type="GO" id="GO:0009507">
    <property type="term" value="C:chloroplast"/>
    <property type="evidence" value="ECO:0007669"/>
    <property type="project" value="TreeGrafter"/>
</dbReference>
<sequence length="245" mass="27800">MQRLNIRCQSAYSAMITIYTRSGLHTKAEEEIDLLFKEEVVMNLENWLVMLNAYSQQGKVNKAEVVLVSMGKVGCARSIITYNSLITGRELGHLENAVKIFTHMLNCNGRPNLHIYSTMVDIYCLMNRFADVDNTYQLLWSSGLALDMVAYNIAVRMYVKFGPLEDACYVLKDLDKQTNIVPDIYLFRDKQVGKLIEEVVVVLEELKEYGPGLDLCSYNTLIKAYGIAGMIEDDVIVVKEKRAMG</sequence>
<evidence type="ECO:0000313" key="4">
    <source>
        <dbReference type="EnsemblPlants" id="AUR62039732-RA:cds"/>
    </source>
</evidence>
<dbReference type="AlphaFoldDB" id="A0A803N3D0"/>
<proteinExistence type="inferred from homology"/>
<dbReference type="InterPro" id="IPR002885">
    <property type="entry name" value="PPR_rpt"/>
</dbReference>
<accession>A0A803N3D0</accession>
<feature type="repeat" description="PPR" evidence="3">
    <location>
        <begin position="43"/>
        <end position="77"/>
    </location>
</feature>
<evidence type="ECO:0000256" key="3">
    <source>
        <dbReference type="PROSITE-ProRule" id="PRU00708"/>
    </source>
</evidence>
<organism evidence="4 5">
    <name type="scientific">Chenopodium quinoa</name>
    <name type="common">Quinoa</name>
    <dbReference type="NCBI Taxonomy" id="63459"/>
    <lineage>
        <taxon>Eukaryota</taxon>
        <taxon>Viridiplantae</taxon>
        <taxon>Streptophyta</taxon>
        <taxon>Embryophyta</taxon>
        <taxon>Tracheophyta</taxon>
        <taxon>Spermatophyta</taxon>
        <taxon>Magnoliopsida</taxon>
        <taxon>eudicotyledons</taxon>
        <taxon>Gunneridae</taxon>
        <taxon>Pentapetalae</taxon>
        <taxon>Caryophyllales</taxon>
        <taxon>Chenopodiaceae</taxon>
        <taxon>Chenopodioideae</taxon>
        <taxon>Atripliceae</taxon>
        <taxon>Chenopodium</taxon>
    </lineage>
</organism>
<dbReference type="PANTHER" id="PTHR47936">
    <property type="entry name" value="PPR_LONG DOMAIN-CONTAINING PROTEIN"/>
    <property type="match status" value="1"/>
</dbReference>
<keyword evidence="5" id="KW-1185">Reference proteome</keyword>
<keyword evidence="2" id="KW-0677">Repeat</keyword>
<evidence type="ECO:0008006" key="6">
    <source>
        <dbReference type="Google" id="ProtNLM"/>
    </source>
</evidence>
<protein>
    <recommendedName>
        <fullName evidence="6">Pentatricopeptide repeat-containing protein</fullName>
    </recommendedName>
</protein>
<reference evidence="4" key="2">
    <citation type="submission" date="2021-03" db="UniProtKB">
        <authorList>
            <consortium name="EnsemblPlants"/>
        </authorList>
    </citation>
    <scope>IDENTIFICATION</scope>
</reference>
<dbReference type="InterPro" id="IPR011990">
    <property type="entry name" value="TPR-like_helical_dom_sf"/>
</dbReference>
<dbReference type="Pfam" id="PF13041">
    <property type="entry name" value="PPR_2"/>
    <property type="match status" value="1"/>
</dbReference>
<evidence type="ECO:0000313" key="5">
    <source>
        <dbReference type="Proteomes" id="UP000596660"/>
    </source>
</evidence>
<dbReference type="Gene3D" id="1.25.40.10">
    <property type="entry name" value="Tetratricopeptide repeat domain"/>
    <property type="match status" value="2"/>
</dbReference>
<dbReference type="Pfam" id="PF01535">
    <property type="entry name" value="PPR"/>
    <property type="match status" value="3"/>
</dbReference>
<dbReference type="Gramene" id="AUR62039732-RA">
    <property type="protein sequence ID" value="AUR62039732-RA:cds"/>
    <property type="gene ID" value="AUR62039732"/>
</dbReference>
<dbReference type="EnsemblPlants" id="AUR62039732-RA">
    <property type="protein sequence ID" value="AUR62039732-RA:cds"/>
    <property type="gene ID" value="AUR62039732"/>
</dbReference>
<comment type="similarity">
    <text evidence="1">Belongs to the PPR family. P subfamily.</text>
</comment>
<evidence type="ECO:0000256" key="2">
    <source>
        <dbReference type="ARBA" id="ARBA00022737"/>
    </source>
</evidence>
<reference evidence="4" key="1">
    <citation type="journal article" date="2017" name="Nature">
        <title>The genome of Chenopodium quinoa.</title>
        <authorList>
            <person name="Jarvis D.E."/>
            <person name="Ho Y.S."/>
            <person name="Lightfoot D.J."/>
            <person name="Schmoeckel S.M."/>
            <person name="Li B."/>
            <person name="Borm T.J.A."/>
            <person name="Ohyanagi H."/>
            <person name="Mineta K."/>
            <person name="Michell C.T."/>
            <person name="Saber N."/>
            <person name="Kharbatia N.M."/>
            <person name="Rupper R.R."/>
            <person name="Sharp A.R."/>
            <person name="Dally N."/>
            <person name="Boughton B.A."/>
            <person name="Woo Y.H."/>
            <person name="Gao G."/>
            <person name="Schijlen E.G.W.M."/>
            <person name="Guo X."/>
            <person name="Momin A.A."/>
            <person name="Negrao S."/>
            <person name="Al-Babili S."/>
            <person name="Gehring C."/>
            <person name="Roessner U."/>
            <person name="Jung C."/>
            <person name="Murphy K."/>
            <person name="Arold S.T."/>
            <person name="Gojobori T."/>
            <person name="van der Linden C.G."/>
            <person name="van Loo E.N."/>
            <person name="Jellen E.N."/>
            <person name="Maughan P.J."/>
            <person name="Tester M."/>
        </authorList>
    </citation>
    <scope>NUCLEOTIDE SEQUENCE [LARGE SCALE GENOMIC DNA]</scope>
    <source>
        <strain evidence="4">cv. PI 614886</strain>
    </source>
</reference>
<dbReference type="PANTHER" id="PTHR47936:SF1">
    <property type="entry name" value="PENTATRICOPEPTIDE REPEAT-CONTAINING PROTEIN GUN1, CHLOROPLASTIC"/>
    <property type="match status" value="1"/>
</dbReference>
<dbReference type="Proteomes" id="UP000596660">
    <property type="component" value="Unplaced"/>
</dbReference>
<evidence type="ECO:0000256" key="1">
    <source>
        <dbReference type="ARBA" id="ARBA00007626"/>
    </source>
</evidence>